<keyword evidence="3" id="KW-1185">Reference proteome</keyword>
<name>A0A9P7ERJ1_9AGAM</name>
<dbReference type="AlphaFoldDB" id="A0A9P7ERJ1"/>
<evidence type="ECO:0000313" key="2">
    <source>
        <dbReference type="EMBL" id="KAG2083124.1"/>
    </source>
</evidence>
<evidence type="ECO:0000256" key="1">
    <source>
        <dbReference type="SAM" id="MobiDB-lite"/>
    </source>
</evidence>
<sequence>MDVPLFLLVNFRARSHVDNDCVEQVLLQSKPAGTIVSKRVSHDPNPVEDDRAPEVEDTMSSSAVDESVSTTPPNSPPPAHTSGTSFIPPPGPVFNKQPPPVFMPPISKQVAPLVKGFSFNLSHSLLCVDTTIMEMNLLPLVQQLIIFPRPFVGVGTEDKKQTEESKLAKKELLLINIEYLRLRMRHNITKSRLTSPMHTEIEEQVNILRDVGCLHIYSCASDYTGHLGTQPHLQPPLDTQDTHEYNGYMVPLKTIASVTSNAANFSLNQIQTSYRRTFAGDGNRMKPLNELSDKAIKVLAKKRAKAEMQDICIRPLEQFPGPML</sequence>
<dbReference type="GeneID" id="64696923"/>
<dbReference type="OrthoDB" id="6123at2759"/>
<accession>A0A9P7ERJ1</accession>
<proteinExistence type="predicted"/>
<dbReference type="EMBL" id="JABBWM010000293">
    <property type="protein sequence ID" value="KAG2083124.1"/>
    <property type="molecule type" value="Genomic_DNA"/>
</dbReference>
<dbReference type="Proteomes" id="UP000823399">
    <property type="component" value="Unassembled WGS sequence"/>
</dbReference>
<feature type="compositionally biased region" description="Polar residues" evidence="1">
    <location>
        <begin position="58"/>
        <end position="68"/>
    </location>
</feature>
<protein>
    <submittedName>
        <fullName evidence="2">Uncharacterized protein</fullName>
    </submittedName>
</protein>
<organism evidence="2 3">
    <name type="scientific">Suillus discolor</name>
    <dbReference type="NCBI Taxonomy" id="1912936"/>
    <lineage>
        <taxon>Eukaryota</taxon>
        <taxon>Fungi</taxon>
        <taxon>Dikarya</taxon>
        <taxon>Basidiomycota</taxon>
        <taxon>Agaricomycotina</taxon>
        <taxon>Agaricomycetes</taxon>
        <taxon>Agaricomycetidae</taxon>
        <taxon>Boletales</taxon>
        <taxon>Suillineae</taxon>
        <taxon>Suillaceae</taxon>
        <taxon>Suillus</taxon>
    </lineage>
</organism>
<dbReference type="RefSeq" id="XP_041284370.1">
    <property type="nucleotide sequence ID" value="XM_041434664.1"/>
</dbReference>
<comment type="caution">
    <text evidence="2">The sequence shown here is derived from an EMBL/GenBank/DDBJ whole genome shotgun (WGS) entry which is preliminary data.</text>
</comment>
<evidence type="ECO:0000313" key="3">
    <source>
        <dbReference type="Proteomes" id="UP000823399"/>
    </source>
</evidence>
<gene>
    <name evidence="2" type="ORF">F5147DRAFT_660268</name>
</gene>
<feature type="region of interest" description="Disordered" evidence="1">
    <location>
        <begin position="36"/>
        <end position="93"/>
    </location>
</feature>
<reference evidence="2" key="1">
    <citation type="journal article" date="2020" name="New Phytol.">
        <title>Comparative genomics reveals dynamic genome evolution in host specialist ectomycorrhizal fungi.</title>
        <authorList>
            <person name="Lofgren L.A."/>
            <person name="Nguyen N.H."/>
            <person name="Vilgalys R."/>
            <person name="Ruytinx J."/>
            <person name="Liao H.L."/>
            <person name="Branco S."/>
            <person name="Kuo A."/>
            <person name="LaButti K."/>
            <person name="Lipzen A."/>
            <person name="Andreopoulos W."/>
            <person name="Pangilinan J."/>
            <person name="Riley R."/>
            <person name="Hundley H."/>
            <person name="Na H."/>
            <person name="Barry K."/>
            <person name="Grigoriev I.V."/>
            <person name="Stajich J.E."/>
            <person name="Kennedy P.G."/>
        </authorList>
    </citation>
    <scope>NUCLEOTIDE SEQUENCE</scope>
    <source>
        <strain evidence="2">FC423</strain>
    </source>
</reference>